<keyword evidence="11" id="KW-1185">Reference proteome</keyword>
<feature type="coiled-coil region" evidence="9">
    <location>
        <begin position="32"/>
        <end position="101"/>
    </location>
</feature>
<dbReference type="RefSeq" id="WP_067692571.1">
    <property type="nucleotide sequence ID" value="NZ_LLZH01000167.1"/>
</dbReference>
<proteinExistence type="inferred from homology"/>
<evidence type="ECO:0000256" key="4">
    <source>
        <dbReference type="ARBA" id="ARBA00022490"/>
    </source>
</evidence>
<organism evidence="10 11">
    <name type="scientific">Actinoplanes awajinensis subsp. mycoplanecinus</name>
    <dbReference type="NCBI Taxonomy" id="135947"/>
    <lineage>
        <taxon>Bacteria</taxon>
        <taxon>Bacillati</taxon>
        <taxon>Actinomycetota</taxon>
        <taxon>Actinomycetes</taxon>
        <taxon>Micromonosporales</taxon>
        <taxon>Micromonosporaceae</taxon>
        <taxon>Actinoplanes</taxon>
    </lineage>
</organism>
<dbReference type="InterPro" id="IPR019933">
    <property type="entry name" value="DivIVA_domain"/>
</dbReference>
<dbReference type="AlphaFoldDB" id="A0A117MS10"/>
<dbReference type="PANTHER" id="PTHR35794">
    <property type="entry name" value="CELL DIVISION PROTEIN DIVIVA"/>
    <property type="match status" value="1"/>
</dbReference>
<dbReference type="PANTHER" id="PTHR35794:SF2">
    <property type="entry name" value="CELL DIVISION PROTEIN DIVIVA"/>
    <property type="match status" value="1"/>
</dbReference>
<keyword evidence="6 9" id="KW-0175">Coiled coil</keyword>
<evidence type="ECO:0000256" key="9">
    <source>
        <dbReference type="SAM" id="Coils"/>
    </source>
</evidence>
<protein>
    <recommendedName>
        <fullName evidence="3">Cell wall synthesis protein Wag31</fullName>
    </recommendedName>
    <alternativeName>
        <fullName evidence="8">Antigen 84</fullName>
    </alternativeName>
</protein>
<evidence type="ECO:0000256" key="5">
    <source>
        <dbReference type="ARBA" id="ARBA00022618"/>
    </source>
</evidence>
<dbReference type="InterPro" id="IPR007793">
    <property type="entry name" value="DivIVA_fam"/>
</dbReference>
<dbReference type="GO" id="GO:0051301">
    <property type="term" value="P:cell division"/>
    <property type="evidence" value="ECO:0007669"/>
    <property type="project" value="UniProtKB-KW"/>
</dbReference>
<keyword evidence="5" id="KW-0132">Cell division</keyword>
<evidence type="ECO:0000256" key="6">
    <source>
        <dbReference type="ARBA" id="ARBA00023054"/>
    </source>
</evidence>
<dbReference type="EMBL" id="LLZH01000167">
    <property type="protein sequence ID" value="KUL32604.1"/>
    <property type="molecule type" value="Genomic_DNA"/>
</dbReference>
<dbReference type="Gene3D" id="6.10.250.660">
    <property type="match status" value="1"/>
</dbReference>
<dbReference type="OrthoDB" id="9815492at2"/>
<evidence type="ECO:0000256" key="2">
    <source>
        <dbReference type="ARBA" id="ARBA00009008"/>
    </source>
</evidence>
<sequence length="230" mass="25179">MPLTPAEIHNIEFGKASLGKRGYDEEQVDTLLDEITQEMIRLLEENNALQNQLPRNAPQQQPSGPSTEAAEAAIAAAAAELDRARRACDQAEQNARQVHRQLEQARPAAAAATAIISTTSENQLQDRVLAAAQRTADNYLQDAGEESQALIADTQLRCDRLIDDARRAAGDIEQNAHRQHSEAVATLTARRADLLREISDLTKFAADYHAALQNQMARQGRLLDGTAEPL</sequence>
<reference evidence="10 11" key="1">
    <citation type="submission" date="2015-10" db="EMBL/GenBank/DDBJ databases">
        <authorList>
            <person name="Gilbert D.G."/>
        </authorList>
    </citation>
    <scope>NUCLEOTIDE SEQUENCE [LARGE SCALE GENOMIC DNA]</scope>
    <source>
        <strain evidence="10 11">NRRL B-16712</strain>
    </source>
</reference>
<dbReference type="Proteomes" id="UP000053244">
    <property type="component" value="Unassembled WGS sequence"/>
</dbReference>
<evidence type="ECO:0000256" key="7">
    <source>
        <dbReference type="ARBA" id="ARBA00023306"/>
    </source>
</evidence>
<name>A0A117MS10_9ACTN</name>
<dbReference type="Pfam" id="PF05103">
    <property type="entry name" value="DivIVA"/>
    <property type="match status" value="1"/>
</dbReference>
<comment type="subcellular location">
    <subcellularLocation>
        <location evidence="1">Cytoplasm</location>
    </subcellularLocation>
</comment>
<evidence type="ECO:0000313" key="10">
    <source>
        <dbReference type="EMBL" id="KUL32604.1"/>
    </source>
</evidence>
<keyword evidence="7" id="KW-0131">Cell cycle</keyword>
<gene>
    <name evidence="10" type="ORF">ADL15_18965</name>
</gene>
<evidence type="ECO:0000256" key="8">
    <source>
        <dbReference type="ARBA" id="ARBA00031737"/>
    </source>
</evidence>
<comment type="caution">
    <text evidence="10">The sequence shown here is derived from an EMBL/GenBank/DDBJ whole genome shotgun (WGS) entry which is preliminary data.</text>
</comment>
<dbReference type="NCBIfam" id="TIGR03544">
    <property type="entry name" value="DivI1A_domain"/>
    <property type="match status" value="1"/>
</dbReference>
<dbReference type="GO" id="GO:0005737">
    <property type="term" value="C:cytoplasm"/>
    <property type="evidence" value="ECO:0007669"/>
    <property type="project" value="UniProtKB-SubCell"/>
</dbReference>
<keyword evidence="4" id="KW-0963">Cytoplasm</keyword>
<evidence type="ECO:0000313" key="11">
    <source>
        <dbReference type="Proteomes" id="UP000053244"/>
    </source>
</evidence>
<comment type="similarity">
    <text evidence="2">Belongs to the DivIVA family.</text>
</comment>
<evidence type="ECO:0000256" key="1">
    <source>
        <dbReference type="ARBA" id="ARBA00004496"/>
    </source>
</evidence>
<accession>A0A117MS10</accession>
<evidence type="ECO:0000256" key="3">
    <source>
        <dbReference type="ARBA" id="ARBA00018787"/>
    </source>
</evidence>